<proteinExistence type="predicted"/>
<keyword evidence="3" id="KW-1185">Reference proteome</keyword>
<keyword evidence="1" id="KW-0472">Membrane</keyword>
<dbReference type="EnsemblPlants" id="Solyc01g016780.1.1">
    <property type="protein sequence ID" value="Solyc01g016780.1.1.1"/>
    <property type="gene ID" value="Solyc01g016780.1"/>
</dbReference>
<evidence type="ECO:0000256" key="1">
    <source>
        <dbReference type="SAM" id="Phobius"/>
    </source>
</evidence>
<protein>
    <submittedName>
        <fullName evidence="2">Uncharacterized protein</fullName>
    </submittedName>
</protein>
<dbReference type="Proteomes" id="UP000004994">
    <property type="component" value="Chromosome 1"/>
</dbReference>
<name>A0A3Q7EV24_SOLLC</name>
<reference evidence="2" key="2">
    <citation type="submission" date="2019-01" db="UniProtKB">
        <authorList>
            <consortium name="EnsemblPlants"/>
        </authorList>
    </citation>
    <scope>IDENTIFICATION</scope>
    <source>
        <strain evidence="2">cv. Heinz 1706</strain>
    </source>
</reference>
<dbReference type="Gramene" id="Solyc01g016780.1.1">
    <property type="protein sequence ID" value="Solyc01g016780.1.1.1"/>
    <property type="gene ID" value="Solyc01g016780.1"/>
</dbReference>
<sequence>MIKACLATLSTFPIYTNMPQYQTSFSRLYGSVLILSIMFPSLRIFLETQTLTVQLITKDIVLF</sequence>
<dbReference type="AlphaFoldDB" id="A0A3Q7EV24"/>
<dbReference type="InParanoid" id="A0A3Q7EV24"/>
<dbReference type="PaxDb" id="4081-Solyc01g016780.1.1"/>
<evidence type="ECO:0000313" key="2">
    <source>
        <dbReference type="EnsemblPlants" id="Solyc01g016780.1.1.1"/>
    </source>
</evidence>
<accession>A0A3Q7EV24</accession>
<keyword evidence="1" id="KW-0812">Transmembrane</keyword>
<keyword evidence="1" id="KW-1133">Transmembrane helix</keyword>
<evidence type="ECO:0000313" key="3">
    <source>
        <dbReference type="Proteomes" id="UP000004994"/>
    </source>
</evidence>
<organism evidence="2">
    <name type="scientific">Solanum lycopersicum</name>
    <name type="common">Tomato</name>
    <name type="synonym">Lycopersicon esculentum</name>
    <dbReference type="NCBI Taxonomy" id="4081"/>
    <lineage>
        <taxon>Eukaryota</taxon>
        <taxon>Viridiplantae</taxon>
        <taxon>Streptophyta</taxon>
        <taxon>Embryophyta</taxon>
        <taxon>Tracheophyta</taxon>
        <taxon>Spermatophyta</taxon>
        <taxon>Magnoliopsida</taxon>
        <taxon>eudicotyledons</taxon>
        <taxon>Gunneridae</taxon>
        <taxon>Pentapetalae</taxon>
        <taxon>asterids</taxon>
        <taxon>lamiids</taxon>
        <taxon>Solanales</taxon>
        <taxon>Solanaceae</taxon>
        <taxon>Solanoideae</taxon>
        <taxon>Solaneae</taxon>
        <taxon>Solanum</taxon>
        <taxon>Solanum subgen. Lycopersicon</taxon>
    </lineage>
</organism>
<feature type="transmembrane region" description="Helical" evidence="1">
    <location>
        <begin position="26"/>
        <end position="46"/>
    </location>
</feature>
<reference evidence="2" key="1">
    <citation type="journal article" date="2012" name="Nature">
        <title>The tomato genome sequence provides insights into fleshy fruit evolution.</title>
        <authorList>
            <consortium name="Tomato Genome Consortium"/>
        </authorList>
    </citation>
    <scope>NUCLEOTIDE SEQUENCE [LARGE SCALE GENOMIC DNA]</scope>
    <source>
        <strain evidence="2">cv. Heinz 1706</strain>
    </source>
</reference>